<evidence type="ECO:0000313" key="1">
    <source>
        <dbReference type="EMBL" id="EGI68548.1"/>
    </source>
</evidence>
<reference evidence="1" key="1">
    <citation type="submission" date="2011-02" db="EMBL/GenBank/DDBJ databases">
        <title>The genome of the leaf-cutting ant Acromyrmex echinatior suggests key adaptations to social evolution and fungus farming.</title>
        <authorList>
            <person name="Nygaard S."/>
            <person name="Zhang G."/>
        </authorList>
    </citation>
    <scope>NUCLEOTIDE SEQUENCE</scope>
</reference>
<dbReference type="AlphaFoldDB" id="F4WB75"/>
<sequence length="176" mass="19988">MRTYEAANNLVTNSDLIKGEVENFVSLLSFQAAPPPGYLFRLLGSLRSELLLLRGKGQLTSNKKKKTYLLWPKYVSKMRVREKDYMELSSSMHMVQRCTVVNIGSTSFSPYEKRVYLTAILRTMPLAEYTGLNDDLYSRSEAYSSHARCNVALSMPTNAASIVVLMTSYWNAKTYL</sequence>
<organism evidence="2">
    <name type="scientific">Acromyrmex echinatior</name>
    <name type="common">Panamanian leafcutter ant</name>
    <name type="synonym">Acromyrmex octospinosus echinatior</name>
    <dbReference type="NCBI Taxonomy" id="103372"/>
    <lineage>
        <taxon>Eukaryota</taxon>
        <taxon>Metazoa</taxon>
        <taxon>Ecdysozoa</taxon>
        <taxon>Arthropoda</taxon>
        <taxon>Hexapoda</taxon>
        <taxon>Insecta</taxon>
        <taxon>Pterygota</taxon>
        <taxon>Neoptera</taxon>
        <taxon>Endopterygota</taxon>
        <taxon>Hymenoptera</taxon>
        <taxon>Apocrita</taxon>
        <taxon>Aculeata</taxon>
        <taxon>Formicoidea</taxon>
        <taxon>Formicidae</taxon>
        <taxon>Myrmicinae</taxon>
        <taxon>Acromyrmex</taxon>
    </lineage>
</organism>
<dbReference type="InParanoid" id="F4WB75"/>
<accession>F4WB75</accession>
<proteinExistence type="predicted"/>
<gene>
    <name evidence="1" type="ORF">G5I_02779</name>
</gene>
<name>F4WB75_ACREC</name>
<keyword evidence="2" id="KW-1185">Reference proteome</keyword>
<dbReference type="EMBL" id="GL888058">
    <property type="protein sequence ID" value="EGI68548.1"/>
    <property type="molecule type" value="Genomic_DNA"/>
</dbReference>
<evidence type="ECO:0000313" key="2">
    <source>
        <dbReference type="Proteomes" id="UP000007755"/>
    </source>
</evidence>
<dbReference type="Proteomes" id="UP000007755">
    <property type="component" value="Unassembled WGS sequence"/>
</dbReference>
<protein>
    <submittedName>
        <fullName evidence="1">Uncharacterized protein</fullName>
    </submittedName>
</protein>